<organism evidence="2 3">
    <name type="scientific">Ascochyta lentis</name>
    <dbReference type="NCBI Taxonomy" id="205686"/>
    <lineage>
        <taxon>Eukaryota</taxon>
        <taxon>Fungi</taxon>
        <taxon>Dikarya</taxon>
        <taxon>Ascomycota</taxon>
        <taxon>Pezizomycotina</taxon>
        <taxon>Dothideomycetes</taxon>
        <taxon>Pleosporomycetidae</taxon>
        <taxon>Pleosporales</taxon>
        <taxon>Pleosporineae</taxon>
        <taxon>Didymellaceae</taxon>
        <taxon>Ascochyta</taxon>
    </lineage>
</organism>
<evidence type="ECO:0000256" key="1">
    <source>
        <dbReference type="SAM" id="MobiDB-lite"/>
    </source>
</evidence>
<dbReference type="SUPFAM" id="SSF50447">
    <property type="entry name" value="Translation proteins"/>
    <property type="match status" value="1"/>
</dbReference>
<reference evidence="2" key="1">
    <citation type="submission" date="2018-12" db="EMBL/GenBank/DDBJ databases">
        <authorList>
            <person name="Syme R.A."/>
            <person name="Farfan-Caceres L."/>
            <person name="Lichtenzveig J."/>
        </authorList>
    </citation>
    <scope>NUCLEOTIDE SEQUENCE</scope>
    <source>
        <strain evidence="2">Al4</strain>
    </source>
</reference>
<feature type="compositionally biased region" description="Basic residues" evidence="1">
    <location>
        <begin position="77"/>
        <end position="100"/>
    </location>
</feature>
<keyword evidence="3" id="KW-1185">Reference proteome</keyword>
<dbReference type="OrthoDB" id="288942at2759"/>
<name>A0A8H7JE71_9PLEO</name>
<dbReference type="AlphaFoldDB" id="A0A8H7JE71"/>
<evidence type="ECO:0000313" key="3">
    <source>
        <dbReference type="Proteomes" id="UP000651452"/>
    </source>
</evidence>
<dbReference type="Proteomes" id="UP000651452">
    <property type="component" value="Unassembled WGS sequence"/>
</dbReference>
<evidence type="ECO:0000313" key="2">
    <source>
        <dbReference type="EMBL" id="KAF9701552.1"/>
    </source>
</evidence>
<sequence length="190" mass="20446">MATSTLPTTKTEALYQKDGHLFTHSAPISSVQPLPADAQGLFKLPAEGEPYVLTTPRTIFHAQGGGQPSDTGIIAWKAKKEKEKKKEKKRKTKKKKKKVTKTSTSTPASTPPAFPAPPPPNEKNPTSSPQPSHGTASHYPNASFVEFSGLIPNRKPPLAIPNRRPRTRTCVSVFTSGMKRGRGGSVRGVG</sequence>
<feature type="region of interest" description="Disordered" evidence="1">
    <location>
        <begin position="60"/>
        <end position="141"/>
    </location>
</feature>
<dbReference type="Gene3D" id="2.40.30.130">
    <property type="match status" value="1"/>
</dbReference>
<comment type="caution">
    <text evidence="2">The sequence shown here is derived from an EMBL/GenBank/DDBJ whole genome shotgun (WGS) entry which is preliminary data.</text>
</comment>
<reference evidence="2" key="2">
    <citation type="submission" date="2020-09" db="EMBL/GenBank/DDBJ databases">
        <title>Reference genome assembly for Australian Ascochyta lentis isolate Al4.</title>
        <authorList>
            <person name="Lee R.C."/>
            <person name="Farfan-Caceres L.M."/>
            <person name="Debler J.W."/>
            <person name="Williams A.H."/>
            <person name="Henares B.M."/>
        </authorList>
    </citation>
    <scope>NUCLEOTIDE SEQUENCE</scope>
    <source>
        <strain evidence="2">Al4</strain>
    </source>
</reference>
<dbReference type="InterPro" id="IPR009000">
    <property type="entry name" value="Transl_B-barrel_sf"/>
</dbReference>
<accession>A0A8H7JE71</accession>
<feature type="compositionally biased region" description="Pro residues" evidence="1">
    <location>
        <begin position="109"/>
        <end position="122"/>
    </location>
</feature>
<gene>
    <name evidence="2" type="ORF">EKO04_000187</name>
</gene>
<protein>
    <submittedName>
        <fullName evidence="2">Uncharacterized protein</fullName>
    </submittedName>
</protein>
<feature type="compositionally biased region" description="Polar residues" evidence="1">
    <location>
        <begin position="130"/>
        <end position="140"/>
    </location>
</feature>
<proteinExistence type="predicted"/>
<dbReference type="EMBL" id="RZGK01000002">
    <property type="protein sequence ID" value="KAF9701552.1"/>
    <property type="molecule type" value="Genomic_DNA"/>
</dbReference>